<dbReference type="PANTHER" id="PTHR42791">
    <property type="entry name" value="GNAT FAMILY ACETYLTRANSFERASE"/>
    <property type="match status" value="1"/>
</dbReference>
<name>A0ABY9VRX5_9ACTN</name>
<evidence type="ECO:0000259" key="1">
    <source>
        <dbReference type="Pfam" id="PF13508"/>
    </source>
</evidence>
<dbReference type="Pfam" id="PF13508">
    <property type="entry name" value="Acetyltransf_7"/>
    <property type="match status" value="1"/>
</dbReference>
<sequence length="200" mass="21385">MPEAARKWRIVSNPDPAACARTLAAAFASEPAVSWICGSSETVRTHWFEATLRAHATLPGARRYMLTTPGGQPVASAVLTPSGAVPGASDRAVWAARTGIRCGPPALWRTLRYLRHSEASAPADAWTLEFIGVRPDVAGRGAGRFLLDHVLAATEAPAGFFLTTADPANVSYYRRFGFTDLQWRALGRLGITAMARPGIA</sequence>
<proteinExistence type="predicted"/>
<dbReference type="EMBL" id="CP134500">
    <property type="protein sequence ID" value="WNF25491.1"/>
    <property type="molecule type" value="Genomic_DNA"/>
</dbReference>
<reference evidence="2 3" key="1">
    <citation type="submission" date="2023-09" db="EMBL/GenBank/DDBJ databases">
        <title>Genome completion map analysis of the actinomycetes C11-1.</title>
        <authorList>
            <person name="Qin P."/>
            <person name="Guan P."/>
        </authorList>
    </citation>
    <scope>NUCLEOTIDE SEQUENCE [LARGE SCALE GENOMIC DNA]</scope>
    <source>
        <strain evidence="2 3">C11-1</strain>
    </source>
</reference>
<dbReference type="SUPFAM" id="SSF55729">
    <property type="entry name" value="Acyl-CoA N-acyltransferases (Nat)"/>
    <property type="match status" value="1"/>
</dbReference>
<dbReference type="InterPro" id="IPR000182">
    <property type="entry name" value="GNAT_dom"/>
</dbReference>
<dbReference type="InterPro" id="IPR016181">
    <property type="entry name" value="Acyl_CoA_acyltransferase"/>
</dbReference>
<dbReference type="InterPro" id="IPR052523">
    <property type="entry name" value="Trichothecene_AcTrans"/>
</dbReference>
<accession>A0ABY9VRX5</accession>
<feature type="domain" description="N-acetyltransferase" evidence="1">
    <location>
        <begin position="125"/>
        <end position="179"/>
    </location>
</feature>
<dbReference type="Proteomes" id="UP001303236">
    <property type="component" value="Chromosome"/>
</dbReference>
<dbReference type="PANTHER" id="PTHR42791:SF1">
    <property type="entry name" value="N-ACETYLTRANSFERASE DOMAIN-CONTAINING PROTEIN"/>
    <property type="match status" value="1"/>
</dbReference>
<evidence type="ECO:0000313" key="2">
    <source>
        <dbReference type="EMBL" id="WNF25491.1"/>
    </source>
</evidence>
<gene>
    <name evidence="2" type="ORF">RI138_00985</name>
</gene>
<keyword evidence="3" id="KW-1185">Reference proteome</keyword>
<organism evidence="2 3">
    <name type="scientific">Streptomyces durocortorensis</name>
    <dbReference type="NCBI Taxonomy" id="2811104"/>
    <lineage>
        <taxon>Bacteria</taxon>
        <taxon>Bacillati</taxon>
        <taxon>Actinomycetota</taxon>
        <taxon>Actinomycetes</taxon>
        <taxon>Kitasatosporales</taxon>
        <taxon>Streptomycetaceae</taxon>
        <taxon>Streptomyces</taxon>
    </lineage>
</organism>
<evidence type="ECO:0000313" key="3">
    <source>
        <dbReference type="Proteomes" id="UP001303236"/>
    </source>
</evidence>
<dbReference type="Gene3D" id="3.40.630.30">
    <property type="match status" value="1"/>
</dbReference>
<protein>
    <submittedName>
        <fullName evidence="2">GNAT family N-acetyltransferase</fullName>
    </submittedName>
</protein>